<dbReference type="GO" id="GO:0005829">
    <property type="term" value="C:cytosol"/>
    <property type="evidence" value="ECO:0007669"/>
    <property type="project" value="TreeGrafter"/>
</dbReference>
<comment type="caution">
    <text evidence="2">The sequence shown here is derived from an EMBL/GenBank/DDBJ whole genome shotgun (WGS) entry which is preliminary data.</text>
</comment>
<keyword evidence="3" id="KW-1185">Reference proteome</keyword>
<dbReference type="GO" id="GO:0005886">
    <property type="term" value="C:plasma membrane"/>
    <property type="evidence" value="ECO:0007669"/>
    <property type="project" value="TreeGrafter"/>
</dbReference>
<name>A0AAN8E9S4_9EURO</name>
<dbReference type="PANTHER" id="PTHR11188">
    <property type="entry name" value="ARRESTIN DOMAIN CONTAINING PROTEIN"/>
    <property type="match status" value="1"/>
</dbReference>
<evidence type="ECO:0000313" key="3">
    <source>
        <dbReference type="Proteomes" id="UP001316803"/>
    </source>
</evidence>
<dbReference type="InterPro" id="IPR014752">
    <property type="entry name" value="Arrestin-like_C"/>
</dbReference>
<dbReference type="EMBL" id="JAKLMC020000030">
    <property type="protein sequence ID" value="KAK5949974.1"/>
    <property type="molecule type" value="Genomic_DNA"/>
</dbReference>
<reference evidence="2 3" key="1">
    <citation type="submission" date="2022-12" db="EMBL/GenBank/DDBJ databases">
        <title>Genomic features and morphological characterization of a novel Knufia sp. strain isolated from spacecraft assembly facility.</title>
        <authorList>
            <person name="Teixeira M."/>
            <person name="Chander A.M."/>
            <person name="Stajich J.E."/>
            <person name="Venkateswaran K."/>
        </authorList>
    </citation>
    <scope>NUCLEOTIDE SEQUENCE [LARGE SCALE GENOMIC DNA]</scope>
    <source>
        <strain evidence="2 3">FJI-L2-BK-P2</strain>
    </source>
</reference>
<accession>A0AAN8E9S4</accession>
<dbReference type="GO" id="GO:0070086">
    <property type="term" value="P:ubiquitin-dependent endocytosis"/>
    <property type="evidence" value="ECO:0007669"/>
    <property type="project" value="TreeGrafter"/>
</dbReference>
<dbReference type="GO" id="GO:0030674">
    <property type="term" value="F:protein-macromolecule adaptor activity"/>
    <property type="evidence" value="ECO:0007669"/>
    <property type="project" value="TreeGrafter"/>
</dbReference>
<feature type="compositionally biased region" description="Low complexity" evidence="1">
    <location>
        <begin position="529"/>
        <end position="541"/>
    </location>
</feature>
<dbReference type="GO" id="GO:0031625">
    <property type="term" value="F:ubiquitin protein ligase binding"/>
    <property type="evidence" value="ECO:0007669"/>
    <property type="project" value="TreeGrafter"/>
</dbReference>
<dbReference type="SUPFAM" id="SSF81296">
    <property type="entry name" value="E set domains"/>
    <property type="match status" value="1"/>
</dbReference>
<evidence type="ECO:0008006" key="4">
    <source>
        <dbReference type="Google" id="ProtNLM"/>
    </source>
</evidence>
<evidence type="ECO:0000256" key="1">
    <source>
        <dbReference type="SAM" id="MobiDB-lite"/>
    </source>
</evidence>
<gene>
    <name evidence="2" type="ORF">OHC33_008935</name>
</gene>
<dbReference type="Gene3D" id="2.60.40.640">
    <property type="match status" value="1"/>
</dbReference>
<feature type="compositionally biased region" description="Basic and acidic residues" evidence="1">
    <location>
        <begin position="500"/>
        <end position="509"/>
    </location>
</feature>
<dbReference type="InterPro" id="IPR014756">
    <property type="entry name" value="Ig_E-set"/>
</dbReference>
<dbReference type="InterPro" id="IPR050357">
    <property type="entry name" value="Arrestin_domain-protein"/>
</dbReference>
<dbReference type="AlphaFoldDB" id="A0AAN8E9S4"/>
<dbReference type="Proteomes" id="UP001316803">
    <property type="component" value="Unassembled WGS sequence"/>
</dbReference>
<sequence length="578" mass="64715">MPRAKEKSSSGLSIDISEPRKFYTPGSSISGNVTLNTAQDFAIGSVSLEFYGRVKVFFVYSHGQGESNWRGRAPLFSEQQLLYEGYHTHKPGSFSWPFVAEIPACPDAAVVRQSKHQWKELDHFLSTDDYIPNHSMPPTFNMRKWGFGYRWHIFIEYVIKVNIKEASGASMVLPPSSRRAILPIMVRDVVKPESNTFTLPLATHFTLPDQLTEKTSLERTPSKLPTFQSQVLRRTIRSSKLSTWDRDKGVPSKTFTFSNTIKDKTRAVFSPDSLPAFTFDITVSTPSNIHVLDARGISMMVSARSVTDDALTTIPIDRYPDVRILNVTLIVGISTYFRFKCPFSDHGKVRYDVKLLDRQPANHSIDMRRSQDRSMPFLDTDGEEAVTEAVLAHSVDLAKLPGLAAALVSARLGLQTEKPLVPTFNSYVISREYTLQWRLELDVAGEKVTVSNNDKIRVKVLPPEAKDLEAVLGHADASKAEAEDDNDKDDDKEESEDESITTKDSKEGMRGVFKRLRSKKTKQEEAAEEASAAAGPSSSPSDVLQDPAGEALPSYQQAPTDFGYRHEIDERPPRYEAE</sequence>
<feature type="compositionally biased region" description="Basic and acidic residues" evidence="1">
    <location>
        <begin position="563"/>
        <end position="578"/>
    </location>
</feature>
<dbReference type="PANTHER" id="PTHR11188:SF165">
    <property type="entry name" value="ARRESTIN (OR S-ANTIGEN), N-TERMINAL DOMAIN PROTEIN (AFU_ORTHOLOGUE AFUA_6G13380)-RELATED"/>
    <property type="match status" value="1"/>
</dbReference>
<feature type="region of interest" description="Disordered" evidence="1">
    <location>
        <begin position="472"/>
        <end position="578"/>
    </location>
</feature>
<feature type="compositionally biased region" description="Acidic residues" evidence="1">
    <location>
        <begin position="482"/>
        <end position="499"/>
    </location>
</feature>
<proteinExistence type="predicted"/>
<evidence type="ECO:0000313" key="2">
    <source>
        <dbReference type="EMBL" id="KAK5949974.1"/>
    </source>
</evidence>
<protein>
    <recommendedName>
        <fullName evidence="4">Arrestin-like N-terminal domain-containing protein</fullName>
    </recommendedName>
</protein>
<organism evidence="2 3">
    <name type="scientific">Knufia fluminis</name>
    <dbReference type="NCBI Taxonomy" id="191047"/>
    <lineage>
        <taxon>Eukaryota</taxon>
        <taxon>Fungi</taxon>
        <taxon>Dikarya</taxon>
        <taxon>Ascomycota</taxon>
        <taxon>Pezizomycotina</taxon>
        <taxon>Eurotiomycetes</taxon>
        <taxon>Chaetothyriomycetidae</taxon>
        <taxon>Chaetothyriales</taxon>
        <taxon>Trichomeriaceae</taxon>
        <taxon>Knufia</taxon>
    </lineage>
</organism>